<protein>
    <submittedName>
        <fullName evidence="3">Uncharacterized protein</fullName>
    </submittedName>
</protein>
<evidence type="ECO:0000256" key="1">
    <source>
        <dbReference type="SAM" id="Coils"/>
    </source>
</evidence>
<feature type="non-terminal residue" evidence="3">
    <location>
        <position position="1"/>
    </location>
</feature>
<dbReference type="AlphaFoldDB" id="A0AAD3HSI0"/>
<reference evidence="3 4" key="1">
    <citation type="journal article" date="2021" name="Sci. Rep.">
        <title>Genome sequencing of the multicellular alga Astrephomene provides insights into convergent evolution of germ-soma differentiation.</title>
        <authorList>
            <person name="Yamashita S."/>
            <person name="Yamamoto K."/>
            <person name="Matsuzaki R."/>
            <person name="Suzuki S."/>
            <person name="Yamaguchi H."/>
            <person name="Hirooka S."/>
            <person name="Minakuchi Y."/>
            <person name="Miyagishima S."/>
            <person name="Kawachi M."/>
            <person name="Toyoda A."/>
            <person name="Nozaki H."/>
        </authorList>
    </citation>
    <scope>NUCLEOTIDE SEQUENCE [LARGE SCALE GENOMIC DNA]</scope>
    <source>
        <strain evidence="3 4">NIES-4017</strain>
    </source>
</reference>
<organism evidence="3 4">
    <name type="scientific">Astrephomene gubernaculifera</name>
    <dbReference type="NCBI Taxonomy" id="47775"/>
    <lineage>
        <taxon>Eukaryota</taxon>
        <taxon>Viridiplantae</taxon>
        <taxon>Chlorophyta</taxon>
        <taxon>core chlorophytes</taxon>
        <taxon>Chlorophyceae</taxon>
        <taxon>CS clade</taxon>
        <taxon>Chlamydomonadales</taxon>
        <taxon>Astrephomenaceae</taxon>
        <taxon>Astrephomene</taxon>
    </lineage>
</organism>
<dbReference type="EMBL" id="BMAR01000059">
    <property type="protein sequence ID" value="GFR52204.1"/>
    <property type="molecule type" value="Genomic_DNA"/>
</dbReference>
<feature type="compositionally biased region" description="Low complexity" evidence="2">
    <location>
        <begin position="288"/>
        <end position="312"/>
    </location>
</feature>
<keyword evidence="4" id="KW-1185">Reference proteome</keyword>
<feature type="compositionally biased region" description="Gly residues" evidence="2">
    <location>
        <begin position="313"/>
        <end position="324"/>
    </location>
</feature>
<feature type="coiled-coil region" evidence="1">
    <location>
        <begin position="124"/>
        <end position="235"/>
    </location>
</feature>
<accession>A0AAD3HSI0</accession>
<evidence type="ECO:0000313" key="3">
    <source>
        <dbReference type="EMBL" id="GFR52204.1"/>
    </source>
</evidence>
<dbReference type="Gene3D" id="1.10.287.1490">
    <property type="match status" value="1"/>
</dbReference>
<evidence type="ECO:0000256" key="2">
    <source>
        <dbReference type="SAM" id="MobiDB-lite"/>
    </source>
</evidence>
<sequence>MAQSAVDSGRQRSLLQNAQTLVAELRALPLDPATTRASYPRMFELVRMVKRYSEATAALPADETRAMWEQRGQWLQEEVAGLAQERIYSPDQQQYWLNLLLLLFAGAEACDRALREKLELDIAHQSQSRQLAELRGQLEAARSEAQEAAQRTCIPPALSEELLSLRSEVAVLRGELERGREQAAAAQQQAQLLAAERDSLREQLEGLRGELAALNNTANSRLEVIQQLMQRAESSSCQGQAAAAELSRLHAHCRTLSVNLETNAKVIEKLAQLNSELMDSLNAATATAEARARQLQQQQQGGGSSSPQEEAAGGFGGSRSGGGGEEAEAGPSLASSLFWGQRNG</sequence>
<proteinExistence type="predicted"/>
<keyword evidence="1" id="KW-0175">Coiled coil</keyword>
<feature type="region of interest" description="Disordered" evidence="2">
    <location>
        <begin position="288"/>
        <end position="344"/>
    </location>
</feature>
<evidence type="ECO:0000313" key="4">
    <source>
        <dbReference type="Proteomes" id="UP001054857"/>
    </source>
</evidence>
<gene>
    <name evidence="3" type="ORF">Agub_g14744</name>
</gene>
<dbReference type="Proteomes" id="UP001054857">
    <property type="component" value="Unassembled WGS sequence"/>
</dbReference>
<comment type="caution">
    <text evidence="3">The sequence shown here is derived from an EMBL/GenBank/DDBJ whole genome shotgun (WGS) entry which is preliminary data.</text>
</comment>
<name>A0AAD3HSI0_9CHLO</name>